<feature type="compositionally biased region" description="Low complexity" evidence="5">
    <location>
        <begin position="51"/>
        <end position="61"/>
    </location>
</feature>
<dbReference type="InterPro" id="IPR027417">
    <property type="entry name" value="P-loop_NTPase"/>
</dbReference>
<evidence type="ECO:0000256" key="2">
    <source>
        <dbReference type="ARBA" id="ARBA00022801"/>
    </source>
</evidence>
<dbReference type="GO" id="GO:0003724">
    <property type="term" value="F:RNA helicase activity"/>
    <property type="evidence" value="ECO:0007669"/>
    <property type="project" value="TreeGrafter"/>
</dbReference>
<dbReference type="InterPro" id="IPR044742">
    <property type="entry name" value="DEAD/DEAH_RhlB"/>
</dbReference>
<evidence type="ECO:0000313" key="7">
    <source>
        <dbReference type="EMBL" id="OWK43083.1"/>
    </source>
</evidence>
<dbReference type="SUPFAM" id="SSF52540">
    <property type="entry name" value="P-loop containing nucleoside triphosphate hydrolases"/>
    <property type="match status" value="1"/>
</dbReference>
<feature type="domain" description="Helicase ATP-binding" evidence="6">
    <location>
        <begin position="93"/>
        <end position="195"/>
    </location>
</feature>
<dbReference type="GO" id="GO:0005524">
    <property type="term" value="F:ATP binding"/>
    <property type="evidence" value="ECO:0007669"/>
    <property type="project" value="UniProtKB-KW"/>
</dbReference>
<keyword evidence="3 7" id="KW-0347">Helicase</keyword>
<keyword evidence="8" id="KW-1185">Reference proteome</keyword>
<dbReference type="PANTHER" id="PTHR47959">
    <property type="entry name" value="ATP-DEPENDENT RNA HELICASE RHLE-RELATED"/>
    <property type="match status" value="1"/>
</dbReference>
<dbReference type="InterPro" id="IPR014001">
    <property type="entry name" value="Helicase_ATP-bd"/>
</dbReference>
<keyword evidence="1" id="KW-0547">Nucleotide-binding</keyword>
<feature type="compositionally biased region" description="Polar residues" evidence="5">
    <location>
        <begin position="1"/>
        <end position="15"/>
    </location>
</feature>
<proteinExistence type="predicted"/>
<protein>
    <submittedName>
        <fullName evidence="7">DEAD-box ATP-dependent RNA helicase CshA</fullName>
    </submittedName>
</protein>
<dbReference type="PROSITE" id="PS51192">
    <property type="entry name" value="HELICASE_ATP_BIND_1"/>
    <property type="match status" value="1"/>
</dbReference>
<dbReference type="EMBL" id="NIDE01000004">
    <property type="protein sequence ID" value="OWK43083.1"/>
    <property type="molecule type" value="Genomic_DNA"/>
</dbReference>
<evidence type="ECO:0000259" key="6">
    <source>
        <dbReference type="PROSITE" id="PS51192"/>
    </source>
</evidence>
<evidence type="ECO:0000313" key="8">
    <source>
        <dbReference type="Proteomes" id="UP000214646"/>
    </source>
</evidence>
<keyword evidence="2" id="KW-0378">Hydrolase</keyword>
<dbReference type="GO" id="GO:0016787">
    <property type="term" value="F:hydrolase activity"/>
    <property type="evidence" value="ECO:0007669"/>
    <property type="project" value="UniProtKB-KW"/>
</dbReference>
<evidence type="ECO:0000256" key="5">
    <source>
        <dbReference type="SAM" id="MobiDB-lite"/>
    </source>
</evidence>
<evidence type="ECO:0000256" key="4">
    <source>
        <dbReference type="ARBA" id="ARBA00022840"/>
    </source>
</evidence>
<dbReference type="GO" id="GO:0005829">
    <property type="term" value="C:cytosol"/>
    <property type="evidence" value="ECO:0007669"/>
    <property type="project" value="TreeGrafter"/>
</dbReference>
<dbReference type="PANTHER" id="PTHR47959:SF1">
    <property type="entry name" value="ATP-DEPENDENT RNA HELICASE DBPA"/>
    <property type="match status" value="1"/>
</dbReference>
<organism evidence="7 8">
    <name type="scientific">Fimbriiglobus ruber</name>
    <dbReference type="NCBI Taxonomy" id="1908690"/>
    <lineage>
        <taxon>Bacteria</taxon>
        <taxon>Pseudomonadati</taxon>
        <taxon>Planctomycetota</taxon>
        <taxon>Planctomycetia</taxon>
        <taxon>Gemmatales</taxon>
        <taxon>Gemmataceae</taxon>
        <taxon>Fimbriiglobus</taxon>
    </lineage>
</organism>
<accession>A0A225DPR5</accession>
<dbReference type="InterPro" id="IPR050079">
    <property type="entry name" value="DEAD_box_RNA_helicase"/>
</dbReference>
<keyword evidence="4" id="KW-0067">ATP-binding</keyword>
<gene>
    <name evidence="7" type="ORF">FRUB_02682</name>
</gene>
<feature type="region of interest" description="Disordered" evidence="5">
    <location>
        <begin position="1"/>
        <end position="62"/>
    </location>
</feature>
<dbReference type="GO" id="GO:0003676">
    <property type="term" value="F:nucleic acid binding"/>
    <property type="evidence" value="ECO:0007669"/>
    <property type="project" value="InterPro"/>
</dbReference>
<evidence type="ECO:0000256" key="3">
    <source>
        <dbReference type="ARBA" id="ARBA00022806"/>
    </source>
</evidence>
<dbReference type="Pfam" id="PF00270">
    <property type="entry name" value="DEAD"/>
    <property type="match status" value="1"/>
</dbReference>
<comment type="caution">
    <text evidence="7">The sequence shown here is derived from an EMBL/GenBank/DDBJ whole genome shotgun (WGS) entry which is preliminary data.</text>
</comment>
<dbReference type="OrthoDB" id="9785240at2"/>
<dbReference type="CDD" id="cd00268">
    <property type="entry name" value="DEADc"/>
    <property type="match status" value="1"/>
</dbReference>
<dbReference type="Gene3D" id="3.40.50.300">
    <property type="entry name" value="P-loop containing nucleotide triphosphate hydrolases"/>
    <property type="match status" value="1"/>
</dbReference>
<dbReference type="InterPro" id="IPR011545">
    <property type="entry name" value="DEAD/DEAH_box_helicase_dom"/>
</dbReference>
<name>A0A225DPR5_9BACT</name>
<dbReference type="AlphaFoldDB" id="A0A225DPR5"/>
<evidence type="ECO:0000256" key="1">
    <source>
        <dbReference type="ARBA" id="ARBA00022741"/>
    </source>
</evidence>
<sequence length="195" mass="20646">MQSSSPPDTHSNENTFPAADPTAYAVEESLSFPETADATAPPAPRDRDGLPTTETPPEAAPIAYSDMKLIRPLQDAIDQAGYKFTTPVQAAVIPRAMRGKDVIGQAQTGTGKTAAFLIPFLNRWRPHKLKGPVGLVMCPTRELAVQVAEEAIKLAPSKRFRTVAVYGGAGMGRQLEQLAKGCDLVVGTPGGCSTT</sequence>
<dbReference type="SMART" id="SM00487">
    <property type="entry name" value="DEXDc"/>
    <property type="match status" value="1"/>
</dbReference>
<reference evidence="8" key="1">
    <citation type="submission" date="2017-06" db="EMBL/GenBank/DDBJ databases">
        <title>Genome analysis of Fimbriiglobus ruber SP5, the first member of the order Planctomycetales with confirmed chitinolytic capability.</title>
        <authorList>
            <person name="Ravin N.V."/>
            <person name="Rakitin A.L."/>
            <person name="Ivanova A.A."/>
            <person name="Beletsky A.V."/>
            <person name="Kulichevskaya I.S."/>
            <person name="Mardanov A.V."/>
            <person name="Dedysh S.N."/>
        </authorList>
    </citation>
    <scope>NUCLEOTIDE SEQUENCE [LARGE SCALE GENOMIC DNA]</scope>
    <source>
        <strain evidence="8">SP5</strain>
    </source>
</reference>
<dbReference type="Proteomes" id="UP000214646">
    <property type="component" value="Unassembled WGS sequence"/>
</dbReference>